<protein>
    <submittedName>
        <fullName evidence="1">Uncharacterized protein</fullName>
    </submittedName>
</protein>
<name>A0AAV3Q3D6_LITER</name>
<dbReference type="EMBL" id="BAABME010003174">
    <property type="protein sequence ID" value="GAA0157741.1"/>
    <property type="molecule type" value="Genomic_DNA"/>
</dbReference>
<sequence>MSSSISIDSLYRGVDSFDQFGSGMGFALVIKEVLHCYDQGSGQRVNYAKKSKTELFASITDRGKSKVEGWQAKLWQAKLLSKAEKEILIKVVAQVIPSYAMQCFRFPVTLRHDLEALMAKFWWGSEEGKRKTHWVSWIKCVYPRRKGVLGFRLLVHMNTTLLAKQASRLVEDPGSMLALAYKRGTIRIQTSRMLRLDMLFPIRGGILQSKEVLRRGCKWILGDGNTVHIWQDSWVKGDSADRLISPAPLGFEQARVVLLMDIEGKRWDVDVVRSLLLPCKIELVLKMPFLDFDCPNRTV</sequence>
<organism evidence="1 2">
    <name type="scientific">Lithospermum erythrorhizon</name>
    <name type="common">Purple gromwell</name>
    <name type="synonym">Lithospermum officinale var. erythrorhizon</name>
    <dbReference type="NCBI Taxonomy" id="34254"/>
    <lineage>
        <taxon>Eukaryota</taxon>
        <taxon>Viridiplantae</taxon>
        <taxon>Streptophyta</taxon>
        <taxon>Embryophyta</taxon>
        <taxon>Tracheophyta</taxon>
        <taxon>Spermatophyta</taxon>
        <taxon>Magnoliopsida</taxon>
        <taxon>eudicotyledons</taxon>
        <taxon>Gunneridae</taxon>
        <taxon>Pentapetalae</taxon>
        <taxon>asterids</taxon>
        <taxon>lamiids</taxon>
        <taxon>Boraginales</taxon>
        <taxon>Boraginaceae</taxon>
        <taxon>Boraginoideae</taxon>
        <taxon>Lithospermeae</taxon>
        <taxon>Lithospermum</taxon>
    </lineage>
</organism>
<proteinExistence type="predicted"/>
<dbReference type="PANTHER" id="PTHR33116:SF86">
    <property type="entry name" value="REVERSE TRANSCRIPTASE DOMAIN-CONTAINING PROTEIN"/>
    <property type="match status" value="1"/>
</dbReference>
<evidence type="ECO:0000313" key="2">
    <source>
        <dbReference type="Proteomes" id="UP001454036"/>
    </source>
</evidence>
<evidence type="ECO:0000313" key="1">
    <source>
        <dbReference type="EMBL" id="GAA0157741.1"/>
    </source>
</evidence>
<gene>
    <name evidence="1" type="ORF">LIER_14941</name>
</gene>
<comment type="caution">
    <text evidence="1">The sequence shown here is derived from an EMBL/GenBank/DDBJ whole genome shotgun (WGS) entry which is preliminary data.</text>
</comment>
<dbReference type="AlphaFoldDB" id="A0AAV3Q3D6"/>
<keyword evidence="2" id="KW-1185">Reference proteome</keyword>
<dbReference type="Proteomes" id="UP001454036">
    <property type="component" value="Unassembled WGS sequence"/>
</dbReference>
<dbReference type="PANTHER" id="PTHR33116">
    <property type="entry name" value="REVERSE TRANSCRIPTASE ZINC-BINDING DOMAIN-CONTAINING PROTEIN-RELATED-RELATED"/>
    <property type="match status" value="1"/>
</dbReference>
<reference evidence="1 2" key="1">
    <citation type="submission" date="2024-01" db="EMBL/GenBank/DDBJ databases">
        <title>The complete chloroplast genome sequence of Lithospermum erythrorhizon: insights into the phylogenetic relationship among Boraginaceae species and the maternal lineages of purple gromwells.</title>
        <authorList>
            <person name="Okada T."/>
            <person name="Watanabe K."/>
        </authorList>
    </citation>
    <scope>NUCLEOTIDE SEQUENCE [LARGE SCALE GENOMIC DNA]</scope>
</reference>
<accession>A0AAV3Q3D6</accession>